<dbReference type="RefSeq" id="WP_168009242.1">
    <property type="nucleotide sequence ID" value="NZ_JAATHJ010000039.1"/>
</dbReference>
<dbReference type="AlphaFoldDB" id="A0A969PTB4"/>
<dbReference type="EMBL" id="JAATHJ010000039">
    <property type="protein sequence ID" value="NJP39120.1"/>
    <property type="molecule type" value="Genomic_DNA"/>
</dbReference>
<feature type="chain" id="PRO_5038592715" evidence="1">
    <location>
        <begin position="20"/>
        <end position="287"/>
    </location>
</feature>
<gene>
    <name evidence="2" type="ORF">HCN83_16235</name>
</gene>
<keyword evidence="1" id="KW-0732">Signal</keyword>
<proteinExistence type="predicted"/>
<evidence type="ECO:0000256" key="1">
    <source>
        <dbReference type="SAM" id="SignalP"/>
    </source>
</evidence>
<name>A0A969PTB4_9BACI</name>
<protein>
    <submittedName>
        <fullName evidence="2">Amidase</fullName>
    </submittedName>
</protein>
<dbReference type="Proteomes" id="UP000752012">
    <property type="component" value="Unassembled WGS sequence"/>
</dbReference>
<comment type="caution">
    <text evidence="2">The sequence shown here is derived from an EMBL/GenBank/DDBJ whole genome shotgun (WGS) entry which is preliminary data.</text>
</comment>
<evidence type="ECO:0000313" key="2">
    <source>
        <dbReference type="EMBL" id="NJP39120.1"/>
    </source>
</evidence>
<keyword evidence="3" id="KW-1185">Reference proteome</keyword>
<accession>A0A969PTB4</accession>
<organism evidence="2 3">
    <name type="scientific">Alkalicoccus luteus</name>
    <dbReference type="NCBI Taxonomy" id="1237094"/>
    <lineage>
        <taxon>Bacteria</taxon>
        <taxon>Bacillati</taxon>
        <taxon>Bacillota</taxon>
        <taxon>Bacilli</taxon>
        <taxon>Bacillales</taxon>
        <taxon>Bacillaceae</taxon>
        <taxon>Alkalicoccus</taxon>
    </lineage>
</organism>
<reference evidence="2 3" key="1">
    <citation type="submission" date="2020-03" db="EMBL/GenBank/DDBJ databases">
        <title>Assessment of the enzymatic potential of alkaline-tolerant lipase obtained from Bacillus luteus H11 (technogenic soil) for the bioremediation of saline soils contaminated with petroleum substances.</title>
        <authorList>
            <person name="Kalwasinska A."/>
        </authorList>
    </citation>
    <scope>NUCLEOTIDE SEQUENCE [LARGE SCALE GENOMIC DNA]</scope>
    <source>
        <strain evidence="2 3">H11</strain>
    </source>
</reference>
<evidence type="ECO:0000313" key="3">
    <source>
        <dbReference type="Proteomes" id="UP000752012"/>
    </source>
</evidence>
<feature type="signal peptide" evidence="1">
    <location>
        <begin position="1"/>
        <end position="19"/>
    </location>
</feature>
<sequence length="287" mass="31935">MKKVLLMLVVTAMAAGIWAAPAGASSAPNATWLWNPWMFVEDESGTIAFLKEKNVNRVFVQVDRSVPQASYRSFIRRAGTEGIDVYALDGAPEWAAPKGDRHLTAMMNWLGDYQKRAAAGERFKGVHLDVEPYLLSSWNSNRVKTIADFQSLLLTAKRQSASLGLPLEADLPFWFDEISFKNKNGSGNLAEWVIQQLDGVTLMAYRDTASAIIEIVKNEMAFAAKHKTPVTVGVETMQSHEGNHVTFFEEGEAYMKQQLEQVSARYAGPYYGGTAIHHVSSWKTMKP</sequence>